<dbReference type="AlphaFoldDB" id="A0A164W256"/>
<keyword evidence="4 5" id="KW-0949">S-adenosyl-L-methionine</keyword>
<dbReference type="GO" id="GO:0016279">
    <property type="term" value="F:protein-lysine N-methyltransferase activity"/>
    <property type="evidence" value="ECO:0007669"/>
    <property type="project" value="UniProtKB-UniRule"/>
</dbReference>
<dbReference type="Gene3D" id="3.40.50.150">
    <property type="entry name" value="Vaccinia Virus protein VP39"/>
    <property type="match status" value="1"/>
</dbReference>
<comment type="subcellular location">
    <subcellularLocation>
        <location evidence="5">Cytoplasm</location>
    </subcellularLocation>
</comment>
<reference evidence="9" key="1">
    <citation type="journal article" date="2016" name="Nat. Genet.">
        <title>A high-quality carrot genome assembly provides new insights into carotenoid accumulation and asterid genome evolution.</title>
        <authorList>
            <person name="Iorizzo M."/>
            <person name="Ellison S."/>
            <person name="Senalik D."/>
            <person name="Zeng P."/>
            <person name="Satapoomin P."/>
            <person name="Huang J."/>
            <person name="Bowman M."/>
            <person name="Iovene M."/>
            <person name="Sanseverino W."/>
            <person name="Cavagnaro P."/>
            <person name="Yildiz M."/>
            <person name="Macko-Podgorni A."/>
            <person name="Moranska E."/>
            <person name="Grzebelus E."/>
            <person name="Grzebelus D."/>
            <person name="Ashrafi H."/>
            <person name="Zheng Z."/>
            <person name="Cheng S."/>
            <person name="Spooner D."/>
            <person name="Van Deynze A."/>
            <person name="Simon P."/>
        </authorList>
    </citation>
    <scope>NUCLEOTIDE SEQUENCE [LARGE SCALE GENOMIC DNA]</scope>
    <source>
        <tissue evidence="9">Leaf</tissue>
    </source>
</reference>
<name>A0A164W256_DAUCS</name>
<dbReference type="EMBL" id="CP093348">
    <property type="protein sequence ID" value="WOH05402.1"/>
    <property type="molecule type" value="Genomic_DNA"/>
</dbReference>
<gene>
    <name evidence="9" type="ORF">DCAR_021451</name>
    <name evidence="10" type="ORF">DCAR_0624818</name>
</gene>
<evidence type="ECO:0000313" key="10">
    <source>
        <dbReference type="EMBL" id="WOH05402.1"/>
    </source>
</evidence>
<dbReference type="EC" id="2.1.1.-" evidence="5"/>
<dbReference type="Pfam" id="PF13847">
    <property type="entry name" value="Methyltransf_31"/>
    <property type="match status" value="1"/>
</dbReference>
<evidence type="ECO:0000313" key="9">
    <source>
        <dbReference type="EMBL" id="KZM91184.1"/>
    </source>
</evidence>
<dbReference type="Gramene" id="KZM91184">
    <property type="protein sequence ID" value="KZM91184"/>
    <property type="gene ID" value="DCAR_021451"/>
</dbReference>
<dbReference type="KEGG" id="dcr:108224346"/>
<feature type="region of interest" description="Disordered" evidence="7">
    <location>
        <begin position="62"/>
        <end position="81"/>
    </location>
</feature>
<dbReference type="Proteomes" id="UP000077755">
    <property type="component" value="Chromosome 6"/>
</dbReference>
<dbReference type="PANTHER" id="PTHR12843">
    <property type="entry name" value="PROTEIN-LYSINE N-METHYLTRANSFERASE METTL10"/>
    <property type="match status" value="1"/>
</dbReference>
<evidence type="ECO:0000256" key="4">
    <source>
        <dbReference type="ARBA" id="ARBA00022691"/>
    </source>
</evidence>
<proteinExistence type="inferred from homology"/>
<comment type="similarity">
    <text evidence="5">Belongs to the class I-like SAM-binding methyltransferase superfamily. EFM4 family.</text>
</comment>
<dbReference type="STRING" id="79200.A0A164W256"/>
<dbReference type="OMA" id="ELCMNIS"/>
<evidence type="ECO:0000256" key="3">
    <source>
        <dbReference type="ARBA" id="ARBA00022679"/>
    </source>
</evidence>
<evidence type="ECO:0000256" key="2">
    <source>
        <dbReference type="ARBA" id="ARBA00022603"/>
    </source>
</evidence>
<keyword evidence="1 5" id="KW-0963">Cytoplasm</keyword>
<organism evidence="9">
    <name type="scientific">Daucus carota subsp. sativus</name>
    <name type="common">Carrot</name>
    <dbReference type="NCBI Taxonomy" id="79200"/>
    <lineage>
        <taxon>Eukaryota</taxon>
        <taxon>Viridiplantae</taxon>
        <taxon>Streptophyta</taxon>
        <taxon>Embryophyta</taxon>
        <taxon>Tracheophyta</taxon>
        <taxon>Spermatophyta</taxon>
        <taxon>Magnoliopsida</taxon>
        <taxon>eudicotyledons</taxon>
        <taxon>Gunneridae</taxon>
        <taxon>Pentapetalae</taxon>
        <taxon>asterids</taxon>
        <taxon>campanulids</taxon>
        <taxon>Apiales</taxon>
        <taxon>Apiaceae</taxon>
        <taxon>Apioideae</taxon>
        <taxon>Scandiceae</taxon>
        <taxon>Daucinae</taxon>
        <taxon>Daucus</taxon>
        <taxon>Daucus sect. Daucus</taxon>
    </lineage>
</organism>
<comment type="function">
    <text evidence="5">S-adenosyl-L-methionine-dependent protein-lysine N-methyltransferase that methylates elongation factor 1-alpha.</text>
</comment>
<dbReference type="EMBL" id="LNRQ01000006">
    <property type="protein sequence ID" value="KZM91184.1"/>
    <property type="molecule type" value="Genomic_DNA"/>
</dbReference>
<feature type="coiled-coil region" evidence="6">
    <location>
        <begin position="267"/>
        <end position="294"/>
    </location>
</feature>
<protein>
    <recommendedName>
        <fullName evidence="5">Protein-lysine N-methyltransferase DCAR_021451</fullName>
        <ecNumber evidence="5">2.1.1.-</ecNumber>
    </recommendedName>
</protein>
<evidence type="ECO:0000256" key="5">
    <source>
        <dbReference type="HAMAP-Rule" id="MF_03188"/>
    </source>
</evidence>
<sequence length="341" mass="37577">MAVMIRLPPPEDTDVFPARPSDLISDDDRSIAADSWSIKSDYGSTLDDDQRHADASEALSAVIYPPPPSDYSSDKEEPDAEQVSSMLGFQSYWDAAYAVELASFREHGHTGEIWFGSDVMEMVASWTKGLCNDIARGQMLNQVDDGTSVSSEQGEKDSKDWSVLDVGTGNGLLLQEFAKQGFTDLMGTDYSEGAIDLARSLADRDGFSRIKFLVDDVLESKIEKKFQLVMDKGTLDAIGLHPDGPIKRIMYWDSISKLVAPGGLLVITSCNHTKDELVQEMDNYNQRMIAASQEPDTPLVNQEAGRDSPLFGYLDHIRSYPTFMFGGSVGSRTATVAFLRK</sequence>
<keyword evidence="6" id="KW-0175">Coiled coil</keyword>
<dbReference type="GO" id="GO:0005737">
    <property type="term" value="C:cytoplasm"/>
    <property type="evidence" value="ECO:0007669"/>
    <property type="project" value="UniProtKB-SubCell"/>
</dbReference>
<evidence type="ECO:0000256" key="1">
    <source>
        <dbReference type="ARBA" id="ARBA00022490"/>
    </source>
</evidence>
<dbReference type="PANTHER" id="PTHR12843:SF5">
    <property type="entry name" value="EEF1A LYSINE METHYLTRANSFERASE 2"/>
    <property type="match status" value="1"/>
</dbReference>
<evidence type="ECO:0000256" key="7">
    <source>
        <dbReference type="SAM" id="MobiDB-lite"/>
    </source>
</evidence>
<feature type="region of interest" description="Disordered" evidence="7">
    <location>
        <begin position="1"/>
        <end position="28"/>
    </location>
</feature>
<dbReference type="HAMAP" id="MF_03188">
    <property type="entry name" value="Methyltr_EFM4"/>
    <property type="match status" value="1"/>
</dbReference>
<dbReference type="CDD" id="cd02440">
    <property type="entry name" value="AdoMet_MTases"/>
    <property type="match status" value="1"/>
</dbReference>
<keyword evidence="2 5" id="KW-0489">Methyltransferase</keyword>
<dbReference type="InterPro" id="IPR026635">
    <property type="entry name" value="Efm4/METTL10"/>
</dbReference>
<dbReference type="SUPFAM" id="SSF53335">
    <property type="entry name" value="S-adenosyl-L-methionine-dependent methyltransferases"/>
    <property type="match status" value="1"/>
</dbReference>
<dbReference type="InterPro" id="IPR029063">
    <property type="entry name" value="SAM-dependent_MTases_sf"/>
</dbReference>
<dbReference type="OrthoDB" id="540004at2759"/>
<dbReference type="GO" id="GO:0032259">
    <property type="term" value="P:methylation"/>
    <property type="evidence" value="ECO:0007669"/>
    <property type="project" value="UniProtKB-KW"/>
</dbReference>
<accession>A0A164W256</accession>
<reference evidence="10" key="2">
    <citation type="submission" date="2022-03" db="EMBL/GenBank/DDBJ databases">
        <title>Draft title - Genomic analysis of global carrot germplasm unveils the trajectory of domestication and the origin of high carotenoid orange carrot.</title>
        <authorList>
            <person name="Iorizzo M."/>
            <person name="Ellison S."/>
            <person name="Senalik D."/>
            <person name="Macko-Podgorni A."/>
            <person name="Grzebelus D."/>
            <person name="Bostan H."/>
            <person name="Rolling W."/>
            <person name="Curaba J."/>
            <person name="Simon P."/>
        </authorList>
    </citation>
    <scope>NUCLEOTIDE SEQUENCE</scope>
    <source>
        <tissue evidence="10">Leaf</tissue>
    </source>
</reference>
<keyword evidence="11" id="KW-1185">Reference proteome</keyword>
<evidence type="ECO:0000313" key="11">
    <source>
        <dbReference type="Proteomes" id="UP000077755"/>
    </source>
</evidence>
<dbReference type="InterPro" id="IPR025714">
    <property type="entry name" value="Methyltranfer_dom"/>
</dbReference>
<keyword evidence="3 5" id="KW-0808">Transferase</keyword>
<feature type="domain" description="Methyltransferase" evidence="8">
    <location>
        <begin position="158"/>
        <end position="286"/>
    </location>
</feature>
<dbReference type="FunFam" id="3.40.50.150:FF:000184">
    <property type="entry name" value="Protein-lysine N-methyltransferase Os01g0121100"/>
    <property type="match status" value="1"/>
</dbReference>
<evidence type="ECO:0000259" key="8">
    <source>
        <dbReference type="Pfam" id="PF13847"/>
    </source>
</evidence>
<evidence type="ECO:0000256" key="6">
    <source>
        <dbReference type="SAM" id="Coils"/>
    </source>
</evidence>